<gene>
    <name evidence="1" type="ORF">PoB_006230200</name>
</gene>
<sequence length="166" mass="18415">MPLSGTVTAFCEVSVAESNKTGNLQGSTLGNDDVVKTQHNHTQLQEYRLFTSTTPRGDIKASDVKTASETTRWHCKMDTKIWNEYGIDSSAKSVENVKFSGGNSLRDVRVIIKWTVECRQLSRWWSEEANSEEGMRRATTLIPSFLLLPGACVNIDPGTWAGDESV</sequence>
<protein>
    <submittedName>
        <fullName evidence="1">Uncharacterized protein</fullName>
    </submittedName>
</protein>
<keyword evidence="2" id="KW-1185">Reference proteome</keyword>
<comment type="caution">
    <text evidence="1">The sequence shown here is derived from an EMBL/GenBank/DDBJ whole genome shotgun (WGS) entry which is preliminary data.</text>
</comment>
<organism evidence="1 2">
    <name type="scientific">Plakobranchus ocellatus</name>
    <dbReference type="NCBI Taxonomy" id="259542"/>
    <lineage>
        <taxon>Eukaryota</taxon>
        <taxon>Metazoa</taxon>
        <taxon>Spiralia</taxon>
        <taxon>Lophotrochozoa</taxon>
        <taxon>Mollusca</taxon>
        <taxon>Gastropoda</taxon>
        <taxon>Heterobranchia</taxon>
        <taxon>Euthyneura</taxon>
        <taxon>Panpulmonata</taxon>
        <taxon>Sacoglossa</taxon>
        <taxon>Placobranchoidea</taxon>
        <taxon>Plakobranchidae</taxon>
        <taxon>Plakobranchus</taxon>
    </lineage>
</organism>
<evidence type="ECO:0000313" key="2">
    <source>
        <dbReference type="Proteomes" id="UP000735302"/>
    </source>
</evidence>
<reference evidence="1 2" key="1">
    <citation type="journal article" date="2021" name="Elife">
        <title>Chloroplast acquisition without the gene transfer in kleptoplastic sea slugs, Plakobranchus ocellatus.</title>
        <authorList>
            <person name="Maeda T."/>
            <person name="Takahashi S."/>
            <person name="Yoshida T."/>
            <person name="Shimamura S."/>
            <person name="Takaki Y."/>
            <person name="Nagai Y."/>
            <person name="Toyoda A."/>
            <person name="Suzuki Y."/>
            <person name="Arimoto A."/>
            <person name="Ishii H."/>
            <person name="Satoh N."/>
            <person name="Nishiyama T."/>
            <person name="Hasebe M."/>
            <person name="Maruyama T."/>
            <person name="Minagawa J."/>
            <person name="Obokata J."/>
            <person name="Shigenobu S."/>
        </authorList>
    </citation>
    <scope>NUCLEOTIDE SEQUENCE [LARGE SCALE GENOMIC DNA]</scope>
</reference>
<dbReference type="AlphaFoldDB" id="A0AAV4CV54"/>
<dbReference type="EMBL" id="BLXT01007004">
    <property type="protein sequence ID" value="GFO35797.1"/>
    <property type="molecule type" value="Genomic_DNA"/>
</dbReference>
<evidence type="ECO:0000313" key="1">
    <source>
        <dbReference type="EMBL" id="GFO35797.1"/>
    </source>
</evidence>
<dbReference type="Proteomes" id="UP000735302">
    <property type="component" value="Unassembled WGS sequence"/>
</dbReference>
<accession>A0AAV4CV54</accession>
<proteinExistence type="predicted"/>
<name>A0AAV4CV54_9GAST</name>